<comment type="caution">
    <text evidence="2">The sequence shown here is derived from an EMBL/GenBank/DDBJ whole genome shotgun (WGS) entry which is preliminary data.</text>
</comment>
<reference evidence="2 3" key="1">
    <citation type="journal article" date="2021" name="Sci. Rep.">
        <title>The genome of the diatom Chaetoceros tenuissimus carries an ancient integrated fragment of an extant virus.</title>
        <authorList>
            <person name="Hongo Y."/>
            <person name="Kimura K."/>
            <person name="Takaki Y."/>
            <person name="Yoshida Y."/>
            <person name="Baba S."/>
            <person name="Kobayashi G."/>
            <person name="Nagasaki K."/>
            <person name="Hano T."/>
            <person name="Tomaru Y."/>
        </authorList>
    </citation>
    <scope>NUCLEOTIDE SEQUENCE [LARGE SCALE GENOMIC DNA]</scope>
    <source>
        <strain evidence="2 3">NIES-3715</strain>
    </source>
</reference>
<name>A0AAD3D7S2_9STRA</name>
<dbReference type="SUPFAM" id="SSF54909">
    <property type="entry name" value="Dimeric alpha+beta barrel"/>
    <property type="match status" value="2"/>
</dbReference>
<feature type="domain" description="ABM" evidence="1">
    <location>
        <begin position="6"/>
        <end position="98"/>
    </location>
</feature>
<dbReference type="InterPro" id="IPR050744">
    <property type="entry name" value="AI-2_Isomerase_LsrG"/>
</dbReference>
<gene>
    <name evidence="2" type="ORF">CTEN210_14045</name>
</gene>
<dbReference type="Proteomes" id="UP001054902">
    <property type="component" value="Unassembled WGS sequence"/>
</dbReference>
<keyword evidence="3" id="KW-1185">Reference proteome</keyword>
<dbReference type="Gene3D" id="3.30.70.100">
    <property type="match status" value="2"/>
</dbReference>
<evidence type="ECO:0000313" key="2">
    <source>
        <dbReference type="EMBL" id="GFH57569.1"/>
    </source>
</evidence>
<dbReference type="EMBL" id="BLLK01000058">
    <property type="protein sequence ID" value="GFH57569.1"/>
    <property type="molecule type" value="Genomic_DNA"/>
</dbReference>
<protein>
    <recommendedName>
        <fullName evidence="1">ABM domain-containing protein</fullName>
    </recommendedName>
</protein>
<dbReference type="InterPro" id="IPR007138">
    <property type="entry name" value="ABM_dom"/>
</dbReference>
<dbReference type="GO" id="GO:0003824">
    <property type="term" value="F:catalytic activity"/>
    <property type="evidence" value="ECO:0007669"/>
    <property type="project" value="TreeGrafter"/>
</dbReference>
<dbReference type="PANTHER" id="PTHR33336:SF3">
    <property type="entry name" value="ABM DOMAIN-CONTAINING PROTEIN"/>
    <property type="match status" value="1"/>
</dbReference>
<feature type="domain" description="ABM" evidence="1">
    <location>
        <begin position="116"/>
        <end position="212"/>
    </location>
</feature>
<evidence type="ECO:0000313" key="3">
    <source>
        <dbReference type="Proteomes" id="UP001054902"/>
    </source>
</evidence>
<dbReference type="PROSITE" id="PS51725">
    <property type="entry name" value="ABM"/>
    <property type="match status" value="2"/>
</dbReference>
<evidence type="ECO:0000259" key="1">
    <source>
        <dbReference type="PROSITE" id="PS51725"/>
    </source>
</evidence>
<organism evidence="2 3">
    <name type="scientific">Chaetoceros tenuissimus</name>
    <dbReference type="NCBI Taxonomy" id="426638"/>
    <lineage>
        <taxon>Eukaryota</taxon>
        <taxon>Sar</taxon>
        <taxon>Stramenopiles</taxon>
        <taxon>Ochrophyta</taxon>
        <taxon>Bacillariophyta</taxon>
        <taxon>Coscinodiscophyceae</taxon>
        <taxon>Chaetocerotophycidae</taxon>
        <taxon>Chaetocerotales</taxon>
        <taxon>Chaetocerotaceae</taxon>
        <taxon>Chaetoceros</taxon>
    </lineage>
</organism>
<proteinExistence type="predicted"/>
<dbReference type="Pfam" id="PF03992">
    <property type="entry name" value="ABM"/>
    <property type="match status" value="2"/>
</dbReference>
<accession>A0AAD3D7S2</accession>
<sequence length="218" mass="25455">MNAPPFAINVKFNVKPERRQDFLDVMRSNMYQTMTTEPNSVQFVLGQDIDDENIYYLHEEYKSQDDHKDPHSKTSYYDDCMNFFATEPLIEPHVADEYKLVHETSPTKIKNIEGVVCLNVELSIKPEFRDEFLLVMGNNKKGADEDEDLCLQFVFGENIDKPNTFYLHEQYASQEGLDFHNASPHFANFYQFAEKAMDTTKPCLIQKWKVIADLTENE</sequence>
<dbReference type="PANTHER" id="PTHR33336">
    <property type="entry name" value="QUINOL MONOOXYGENASE YGIN-RELATED"/>
    <property type="match status" value="1"/>
</dbReference>
<dbReference type="AlphaFoldDB" id="A0AAD3D7S2"/>
<dbReference type="InterPro" id="IPR011008">
    <property type="entry name" value="Dimeric_a/b-barrel"/>
</dbReference>